<dbReference type="AlphaFoldDB" id="S2DYJ4"/>
<dbReference type="Proteomes" id="UP000006073">
    <property type="component" value="Unassembled WGS sequence"/>
</dbReference>
<proteinExistence type="predicted"/>
<keyword evidence="2" id="KW-1185">Reference proteome</keyword>
<gene>
    <name evidence="1" type="ORF">A33Q_1740</name>
</gene>
<evidence type="ECO:0000313" key="2">
    <source>
        <dbReference type="Proteomes" id="UP000006073"/>
    </source>
</evidence>
<protein>
    <submittedName>
        <fullName evidence="1">Uncharacterized protein</fullName>
    </submittedName>
</protein>
<evidence type="ECO:0000313" key="1">
    <source>
        <dbReference type="EMBL" id="EOZ97201.1"/>
    </source>
</evidence>
<accession>S2DYJ4</accession>
<organism evidence="1 2">
    <name type="scientific">Indibacter alkaliphilus (strain CCUG 57479 / KCTC 22604 / LW1)</name>
    <dbReference type="NCBI Taxonomy" id="1189612"/>
    <lineage>
        <taxon>Bacteria</taxon>
        <taxon>Pseudomonadati</taxon>
        <taxon>Bacteroidota</taxon>
        <taxon>Cytophagia</taxon>
        <taxon>Cytophagales</taxon>
        <taxon>Cyclobacteriaceae</taxon>
    </lineage>
</organism>
<dbReference type="EMBL" id="ALWO02000029">
    <property type="protein sequence ID" value="EOZ97201.1"/>
    <property type="molecule type" value="Genomic_DNA"/>
</dbReference>
<sequence length="48" mass="5650">MWIDKKSWSLSIKEPAPFTTEKLVLHNSNYNLNKSHQNYPQKILVHGL</sequence>
<comment type="caution">
    <text evidence="1">The sequence shown here is derived from an EMBL/GenBank/DDBJ whole genome shotgun (WGS) entry which is preliminary data.</text>
</comment>
<reference evidence="1 2" key="1">
    <citation type="journal article" date="2013" name="Genome Announc.">
        <title>Draft Genome Sequence of Indibacter alkaliphilus Strain LW1T, Isolated from Lonar Lake, a Haloalkaline Lake in the Buldana District of Maharashtra, India.</title>
        <authorList>
            <person name="Singh A."/>
            <person name="Kumar Jangir P."/>
            <person name="Sharma R."/>
            <person name="Singh A."/>
            <person name="Kumar Pinnaka A."/>
            <person name="Shivaji S."/>
        </authorList>
    </citation>
    <scope>NUCLEOTIDE SEQUENCE [LARGE SCALE GENOMIC DNA]</scope>
    <source>
        <strain evidence="2">CCUG 57479 / KCTC 22604 / LW1</strain>
    </source>
</reference>
<name>S2DYJ4_INDAL</name>